<comment type="caution">
    <text evidence="1">The sequence shown here is derived from an EMBL/GenBank/DDBJ whole genome shotgun (WGS) entry which is preliminary data.</text>
</comment>
<evidence type="ECO:0000313" key="1">
    <source>
        <dbReference type="EMBL" id="OLP73179.1"/>
    </source>
</evidence>
<reference evidence="1 2" key="1">
    <citation type="submission" date="2016-02" db="EMBL/GenBank/DDBJ databases">
        <title>Genome analysis of coral dinoflagellate symbionts highlights evolutionary adaptations to a symbiotic lifestyle.</title>
        <authorList>
            <person name="Aranda M."/>
            <person name="Li Y."/>
            <person name="Liew Y.J."/>
            <person name="Baumgarten S."/>
            <person name="Simakov O."/>
            <person name="Wilson M."/>
            <person name="Piel J."/>
            <person name="Ashoor H."/>
            <person name="Bougouffa S."/>
            <person name="Bajic V.B."/>
            <person name="Ryu T."/>
            <person name="Ravasi T."/>
            <person name="Bayer T."/>
            <person name="Micklem G."/>
            <person name="Kim H."/>
            <person name="Bhak J."/>
            <person name="Lajeunesse T.C."/>
            <person name="Voolstra C.R."/>
        </authorList>
    </citation>
    <scope>NUCLEOTIDE SEQUENCE [LARGE SCALE GENOMIC DNA]</scope>
    <source>
        <strain evidence="1 2">CCMP2467</strain>
    </source>
</reference>
<dbReference type="OrthoDB" id="10570794at2759"/>
<proteinExistence type="predicted"/>
<protein>
    <submittedName>
        <fullName evidence="1">Uncharacterized protein</fullName>
    </submittedName>
</protein>
<keyword evidence="2" id="KW-1185">Reference proteome</keyword>
<dbReference type="Proteomes" id="UP000186817">
    <property type="component" value="Unassembled WGS sequence"/>
</dbReference>
<feature type="non-terminal residue" evidence="1">
    <location>
        <position position="1"/>
    </location>
</feature>
<dbReference type="EMBL" id="LSRX01006141">
    <property type="protein sequence ID" value="OLP73179.1"/>
    <property type="molecule type" value="Genomic_DNA"/>
</dbReference>
<accession>A0A1Q9BR80</accession>
<gene>
    <name evidence="1" type="ORF">AK812_SmicGene47684</name>
</gene>
<evidence type="ECO:0000313" key="2">
    <source>
        <dbReference type="Proteomes" id="UP000186817"/>
    </source>
</evidence>
<organism evidence="1 2">
    <name type="scientific">Symbiodinium microadriaticum</name>
    <name type="common">Dinoflagellate</name>
    <name type="synonym">Zooxanthella microadriatica</name>
    <dbReference type="NCBI Taxonomy" id="2951"/>
    <lineage>
        <taxon>Eukaryota</taxon>
        <taxon>Sar</taxon>
        <taxon>Alveolata</taxon>
        <taxon>Dinophyceae</taxon>
        <taxon>Suessiales</taxon>
        <taxon>Symbiodiniaceae</taxon>
        <taxon>Symbiodinium</taxon>
    </lineage>
</organism>
<dbReference type="AlphaFoldDB" id="A0A1Q9BR80"/>
<sequence>VQFHQTVASADEDLEQVNIKDYLTKFCNRRDERSNFRSCLAYLAHGLAGEDCRTIASSL</sequence>
<name>A0A1Q9BR80_SYMMI</name>